<sequence>MNENVYTIAILVAKPGQVDALIAALEALAAATREEPGALEYGFIRDHKRPEVILSYERWRDAEAESAHWQTPHLKRALGRFEALLDGKPAVYTGAKII</sequence>
<keyword evidence="3" id="KW-1185">Reference proteome</keyword>
<dbReference type="EMBL" id="ABCS01000083">
    <property type="protein sequence ID" value="EDM75706.1"/>
    <property type="molecule type" value="Genomic_DNA"/>
</dbReference>
<comment type="caution">
    <text evidence="2">The sequence shown here is derived from an EMBL/GenBank/DDBJ whole genome shotgun (WGS) entry which is preliminary data.</text>
</comment>
<dbReference type="STRING" id="391625.PPSIR1_28806"/>
<protein>
    <submittedName>
        <fullName evidence="2">Antibiotic biosynthesis monooxygenase</fullName>
    </submittedName>
</protein>
<feature type="domain" description="ABM" evidence="1">
    <location>
        <begin position="5"/>
        <end position="93"/>
    </location>
</feature>
<keyword evidence="2" id="KW-0560">Oxidoreductase</keyword>
<proteinExistence type="predicted"/>
<dbReference type="PROSITE" id="PS51725">
    <property type="entry name" value="ABM"/>
    <property type="match status" value="1"/>
</dbReference>
<dbReference type="InterPro" id="IPR007138">
    <property type="entry name" value="ABM_dom"/>
</dbReference>
<evidence type="ECO:0000259" key="1">
    <source>
        <dbReference type="PROSITE" id="PS51725"/>
    </source>
</evidence>
<reference evidence="2 3" key="1">
    <citation type="submission" date="2007-06" db="EMBL/GenBank/DDBJ databases">
        <authorList>
            <person name="Shimkets L."/>
            <person name="Ferriera S."/>
            <person name="Johnson J."/>
            <person name="Kravitz S."/>
            <person name="Beeson K."/>
            <person name="Sutton G."/>
            <person name="Rogers Y.-H."/>
            <person name="Friedman R."/>
            <person name="Frazier M."/>
            <person name="Venter J.C."/>
        </authorList>
    </citation>
    <scope>NUCLEOTIDE SEQUENCE [LARGE SCALE GENOMIC DNA]</scope>
    <source>
        <strain evidence="2 3">SIR-1</strain>
    </source>
</reference>
<evidence type="ECO:0000313" key="2">
    <source>
        <dbReference type="EMBL" id="EDM75706.1"/>
    </source>
</evidence>
<dbReference type="GO" id="GO:0004497">
    <property type="term" value="F:monooxygenase activity"/>
    <property type="evidence" value="ECO:0007669"/>
    <property type="project" value="UniProtKB-KW"/>
</dbReference>
<dbReference type="InterPro" id="IPR050744">
    <property type="entry name" value="AI-2_Isomerase_LsrG"/>
</dbReference>
<keyword evidence="2" id="KW-0503">Monooxygenase</keyword>
<dbReference type="Pfam" id="PF03992">
    <property type="entry name" value="ABM"/>
    <property type="match status" value="1"/>
</dbReference>
<evidence type="ECO:0000313" key="3">
    <source>
        <dbReference type="Proteomes" id="UP000005801"/>
    </source>
</evidence>
<gene>
    <name evidence="2" type="ORF">PPSIR1_28806</name>
</gene>
<dbReference type="PANTHER" id="PTHR33336">
    <property type="entry name" value="QUINOL MONOOXYGENASE YGIN-RELATED"/>
    <property type="match status" value="1"/>
</dbReference>
<accession>A6GEJ8</accession>
<dbReference type="AlphaFoldDB" id="A6GEJ8"/>
<dbReference type="eggNOG" id="COG1359">
    <property type="taxonomic scope" value="Bacteria"/>
</dbReference>
<dbReference type="Proteomes" id="UP000005801">
    <property type="component" value="Unassembled WGS sequence"/>
</dbReference>
<dbReference type="SUPFAM" id="SSF54909">
    <property type="entry name" value="Dimeric alpha+beta barrel"/>
    <property type="match status" value="1"/>
</dbReference>
<dbReference type="InterPro" id="IPR011008">
    <property type="entry name" value="Dimeric_a/b-barrel"/>
</dbReference>
<name>A6GEJ8_9BACT</name>
<organism evidence="2 3">
    <name type="scientific">Plesiocystis pacifica SIR-1</name>
    <dbReference type="NCBI Taxonomy" id="391625"/>
    <lineage>
        <taxon>Bacteria</taxon>
        <taxon>Pseudomonadati</taxon>
        <taxon>Myxococcota</taxon>
        <taxon>Polyangia</taxon>
        <taxon>Nannocystales</taxon>
        <taxon>Nannocystaceae</taxon>
        <taxon>Plesiocystis</taxon>
    </lineage>
</organism>
<dbReference type="Gene3D" id="3.30.70.100">
    <property type="match status" value="1"/>
</dbReference>
<dbReference type="PANTHER" id="PTHR33336:SF3">
    <property type="entry name" value="ABM DOMAIN-CONTAINING PROTEIN"/>
    <property type="match status" value="1"/>
</dbReference>